<evidence type="ECO:0000259" key="1">
    <source>
        <dbReference type="Pfam" id="PF18545"/>
    </source>
</evidence>
<evidence type="ECO:0000313" key="3">
    <source>
        <dbReference type="Proteomes" id="UP001268864"/>
    </source>
</evidence>
<dbReference type="RefSeq" id="WP_310899053.1">
    <property type="nucleotide sequence ID" value="NZ_JAMQOS010000001.1"/>
</dbReference>
<proteinExistence type="predicted"/>
<protein>
    <recommendedName>
        <fullName evidence="1">Halobacterial output domain-containing protein</fullName>
    </recommendedName>
</protein>
<dbReference type="InterPro" id="IPR040624">
    <property type="entry name" value="HalOD1"/>
</dbReference>
<dbReference type="Pfam" id="PF18545">
    <property type="entry name" value="HalOD1"/>
    <property type="match status" value="1"/>
</dbReference>
<gene>
    <name evidence="2" type="ORF">NDI86_03715</name>
</gene>
<keyword evidence="3" id="KW-1185">Reference proteome</keyword>
<dbReference type="EMBL" id="JAMQOS010000001">
    <property type="protein sequence ID" value="MDS0281216.1"/>
    <property type="molecule type" value="Genomic_DNA"/>
</dbReference>
<feature type="domain" description="Halobacterial output" evidence="1">
    <location>
        <begin position="5"/>
        <end position="70"/>
    </location>
</feature>
<sequence>MTSNVSLANEVVSAVARATDVDPLAVEPELFEAVDGDALDRLFQDTTGQATFEYDGYEVTVTSEGDVTLAPLAE</sequence>
<evidence type="ECO:0000313" key="2">
    <source>
        <dbReference type="EMBL" id="MDS0281216.1"/>
    </source>
</evidence>
<dbReference type="Proteomes" id="UP001268864">
    <property type="component" value="Unassembled WGS sequence"/>
</dbReference>
<organism evidence="2 3">
    <name type="scientific">Haloarcula onubensis</name>
    <dbReference type="NCBI Taxonomy" id="2950539"/>
    <lineage>
        <taxon>Archaea</taxon>
        <taxon>Methanobacteriati</taxon>
        <taxon>Methanobacteriota</taxon>
        <taxon>Stenosarchaea group</taxon>
        <taxon>Halobacteria</taxon>
        <taxon>Halobacteriales</taxon>
        <taxon>Haloarculaceae</taxon>
        <taxon>Haloarcula</taxon>
    </lineage>
</organism>
<comment type="caution">
    <text evidence="2">The sequence shown here is derived from an EMBL/GenBank/DDBJ whole genome shotgun (WGS) entry which is preliminary data.</text>
</comment>
<reference evidence="2 3" key="1">
    <citation type="submission" date="2022-06" db="EMBL/GenBank/DDBJ databases">
        <title>Halomicroarcula sp. a new haloarchaeum isolate from saline soil.</title>
        <authorList>
            <person name="Strakova D."/>
            <person name="Galisteo C."/>
            <person name="Sanchez-Porro C."/>
            <person name="Ventosa A."/>
        </authorList>
    </citation>
    <scope>NUCLEOTIDE SEQUENCE [LARGE SCALE GENOMIC DNA]</scope>
    <source>
        <strain evidence="2 3">S3CR25-11</strain>
    </source>
</reference>
<accession>A0ABU2FLN4</accession>
<name>A0ABU2FLN4_9EURY</name>